<dbReference type="GO" id="GO:0000976">
    <property type="term" value="F:transcription cis-regulatory region binding"/>
    <property type="evidence" value="ECO:0007669"/>
    <property type="project" value="TreeGrafter"/>
</dbReference>
<evidence type="ECO:0000259" key="4">
    <source>
        <dbReference type="PROSITE" id="PS01124"/>
    </source>
</evidence>
<dbReference type="Pfam" id="PF12833">
    <property type="entry name" value="HTH_18"/>
    <property type="match status" value="1"/>
</dbReference>
<dbReference type="GO" id="GO:0003700">
    <property type="term" value="F:DNA-binding transcription factor activity"/>
    <property type="evidence" value="ECO:0007669"/>
    <property type="project" value="InterPro"/>
</dbReference>
<dbReference type="SMART" id="SM00342">
    <property type="entry name" value="HTH_ARAC"/>
    <property type="match status" value="1"/>
</dbReference>
<dbReference type="PANTHER" id="PTHR47894:SF1">
    <property type="entry name" value="HTH-TYPE TRANSCRIPTIONAL REGULATOR VQSM"/>
    <property type="match status" value="1"/>
</dbReference>
<accession>A0A7W8XA80</accession>
<organism evidence="5 6">
    <name type="scientific">Rhizobium giardinii</name>
    <dbReference type="NCBI Taxonomy" id="56731"/>
    <lineage>
        <taxon>Bacteria</taxon>
        <taxon>Pseudomonadati</taxon>
        <taxon>Pseudomonadota</taxon>
        <taxon>Alphaproteobacteria</taxon>
        <taxon>Hyphomicrobiales</taxon>
        <taxon>Rhizobiaceae</taxon>
        <taxon>Rhizobium/Agrobacterium group</taxon>
        <taxon>Rhizobium</taxon>
    </lineage>
</organism>
<evidence type="ECO:0000313" key="6">
    <source>
        <dbReference type="Proteomes" id="UP000585507"/>
    </source>
</evidence>
<name>A0A7W8XA80_9HYPH</name>
<dbReference type="PANTHER" id="PTHR47894">
    <property type="entry name" value="HTH-TYPE TRANSCRIPTIONAL REGULATOR GADX"/>
    <property type="match status" value="1"/>
</dbReference>
<keyword evidence="1" id="KW-0805">Transcription regulation</keyword>
<dbReference type="Proteomes" id="UP000585507">
    <property type="component" value="Unassembled WGS sequence"/>
</dbReference>
<evidence type="ECO:0000256" key="2">
    <source>
        <dbReference type="ARBA" id="ARBA00023125"/>
    </source>
</evidence>
<dbReference type="Gene3D" id="1.10.10.60">
    <property type="entry name" value="Homeodomain-like"/>
    <property type="match status" value="1"/>
</dbReference>
<evidence type="ECO:0000256" key="1">
    <source>
        <dbReference type="ARBA" id="ARBA00023015"/>
    </source>
</evidence>
<feature type="domain" description="HTH araC/xylS-type" evidence="4">
    <location>
        <begin position="1"/>
        <end position="90"/>
    </location>
</feature>
<dbReference type="EMBL" id="JACHBK010000017">
    <property type="protein sequence ID" value="MBB5539120.1"/>
    <property type="molecule type" value="Genomic_DNA"/>
</dbReference>
<evidence type="ECO:0000313" key="5">
    <source>
        <dbReference type="EMBL" id="MBB5539120.1"/>
    </source>
</evidence>
<protein>
    <submittedName>
        <fullName evidence="5">AraC-like DNA-binding protein</fullName>
    </submittedName>
</protein>
<dbReference type="RefSeq" id="WP_018326342.1">
    <property type="nucleotide sequence ID" value="NZ_JACHBK010000017.1"/>
</dbReference>
<keyword evidence="6" id="KW-1185">Reference proteome</keyword>
<dbReference type="PROSITE" id="PS01124">
    <property type="entry name" value="HTH_ARAC_FAMILY_2"/>
    <property type="match status" value="1"/>
</dbReference>
<keyword evidence="3" id="KW-0804">Transcription</keyword>
<dbReference type="SUPFAM" id="SSF46689">
    <property type="entry name" value="Homeodomain-like"/>
    <property type="match status" value="1"/>
</dbReference>
<comment type="caution">
    <text evidence="5">The sequence shown here is derived from an EMBL/GenBank/DDBJ whole genome shotgun (WGS) entry which is preliminary data.</text>
</comment>
<proteinExistence type="predicted"/>
<evidence type="ECO:0000256" key="3">
    <source>
        <dbReference type="ARBA" id="ARBA00023163"/>
    </source>
</evidence>
<dbReference type="GO" id="GO:0005829">
    <property type="term" value="C:cytosol"/>
    <property type="evidence" value="ECO:0007669"/>
    <property type="project" value="TreeGrafter"/>
</dbReference>
<reference evidence="5 6" key="1">
    <citation type="submission" date="2020-08" db="EMBL/GenBank/DDBJ databases">
        <title>Genomic Encyclopedia of Type Strains, Phase IV (KMG-V): Genome sequencing to study the core and pangenomes of soil and plant-associated prokaryotes.</title>
        <authorList>
            <person name="Whitman W."/>
        </authorList>
    </citation>
    <scope>NUCLEOTIDE SEQUENCE [LARGE SCALE GENOMIC DNA]</scope>
    <source>
        <strain evidence="5 6">SEMIA 4084</strain>
    </source>
</reference>
<sequence>MISVRLGLTSVEQNDLSAEVAITPRSLQRRLKEEDTSLLAILKDYREQMATAYLAQGNMTAEAISTALGYAEATAFSRAFKSWTGRSPFT</sequence>
<keyword evidence="2 5" id="KW-0238">DNA-binding</keyword>
<dbReference type="InterPro" id="IPR009057">
    <property type="entry name" value="Homeodomain-like_sf"/>
</dbReference>
<dbReference type="AlphaFoldDB" id="A0A7W8XA80"/>
<dbReference type="InterPro" id="IPR018060">
    <property type="entry name" value="HTH_AraC"/>
</dbReference>
<gene>
    <name evidence="5" type="ORF">GGD55_005864</name>
</gene>